<dbReference type="RefSeq" id="WP_249511140.1">
    <property type="nucleotide sequence ID" value="NZ_CP093362.1"/>
</dbReference>
<gene>
    <name evidence="1" type="ORF">MOO46_00735</name>
</gene>
<dbReference type="InterPro" id="IPR052891">
    <property type="entry name" value="DNA-3mA_glycosylase"/>
</dbReference>
<accession>A0ABY4PI73</accession>
<reference evidence="1 2" key="1">
    <citation type="journal article" date="2022" name="Int. J. Syst. Evol. Microbiol.">
        <title>Apilactobacillus apisilvae sp. nov., Nicolia spurrieriana gen. nov. sp. nov., Bombilactobacillus folatiphilus sp. nov. and Bombilactobacillus thymidiniphilus sp. nov., four new lactic acid bacterial isolates from stingless bees Tetragonula carbonaria and Austroplebeia australis.</title>
        <authorList>
            <person name="Oliphant S.A."/>
            <person name="Watson-Haigh N.S."/>
            <person name="Sumby K.M."/>
            <person name="Gardner J."/>
            <person name="Groom S."/>
            <person name="Jiranek V."/>
        </authorList>
    </citation>
    <scope>NUCLEOTIDE SEQUENCE [LARGE SCALE GENOMIC DNA]</scope>
    <source>
        <strain evidence="1 2">SG5_A10</strain>
    </source>
</reference>
<evidence type="ECO:0000313" key="1">
    <source>
        <dbReference type="EMBL" id="UQS85161.1"/>
    </source>
</evidence>
<evidence type="ECO:0000313" key="2">
    <source>
        <dbReference type="Proteomes" id="UP000831859"/>
    </source>
</evidence>
<sequence>MVQRCNWSTKNNRLLIYHDNEWGRPIFDSQKLFEILSLEILQAGLCWTLILSKRDSIVEAFDYFDFKKISAYDNNQLEKLINNKNIIRNKDKIEAIIFNAKLCNSIDLSSFIWEDFSYCPLNHLNESNEIPLYEEFIHKYVLKFKHYGFKRIGSKTLYSFYQAVGVVNDHEIECFYNKS</sequence>
<dbReference type="PANTHER" id="PTHR30037:SF4">
    <property type="entry name" value="DNA-3-METHYLADENINE GLYCOSYLASE I"/>
    <property type="match status" value="1"/>
</dbReference>
<organism evidence="1 2">
    <name type="scientific">Apilactobacillus apisilvae</name>
    <dbReference type="NCBI Taxonomy" id="2923364"/>
    <lineage>
        <taxon>Bacteria</taxon>
        <taxon>Bacillati</taxon>
        <taxon>Bacillota</taxon>
        <taxon>Bacilli</taxon>
        <taxon>Lactobacillales</taxon>
        <taxon>Lactobacillaceae</taxon>
        <taxon>Apilactobacillus</taxon>
    </lineage>
</organism>
<dbReference type="InterPro" id="IPR005019">
    <property type="entry name" value="Adenine_glyco"/>
</dbReference>
<dbReference type="Pfam" id="PF03352">
    <property type="entry name" value="Adenine_glyco"/>
    <property type="match status" value="1"/>
</dbReference>
<dbReference type="EMBL" id="CP093362">
    <property type="protein sequence ID" value="UQS85161.1"/>
    <property type="molecule type" value="Genomic_DNA"/>
</dbReference>
<dbReference type="SUPFAM" id="SSF48150">
    <property type="entry name" value="DNA-glycosylase"/>
    <property type="match status" value="1"/>
</dbReference>
<name>A0ABY4PI73_9LACO</name>
<dbReference type="PANTHER" id="PTHR30037">
    <property type="entry name" value="DNA-3-METHYLADENINE GLYCOSYLASE 1"/>
    <property type="match status" value="1"/>
</dbReference>
<keyword evidence="2" id="KW-1185">Reference proteome</keyword>
<dbReference type="Proteomes" id="UP000831859">
    <property type="component" value="Chromosome"/>
</dbReference>
<dbReference type="InterPro" id="IPR011257">
    <property type="entry name" value="DNA_glycosylase"/>
</dbReference>
<proteinExistence type="predicted"/>
<dbReference type="Gene3D" id="1.10.340.30">
    <property type="entry name" value="Hypothetical protein, domain 2"/>
    <property type="match status" value="1"/>
</dbReference>
<protein>
    <submittedName>
        <fullName evidence="1">DNA-3-methyladenine glycosylase I</fullName>
    </submittedName>
</protein>